<organism evidence="1 2">
    <name type="scientific">Gloeothece citriformis (strain PCC 7424)</name>
    <name type="common">Cyanothece sp. (strain PCC 7424)</name>
    <dbReference type="NCBI Taxonomy" id="65393"/>
    <lineage>
        <taxon>Bacteria</taxon>
        <taxon>Bacillati</taxon>
        <taxon>Cyanobacteriota</taxon>
        <taxon>Cyanophyceae</taxon>
        <taxon>Oscillatoriophycideae</taxon>
        <taxon>Chroococcales</taxon>
        <taxon>Aphanothecaceae</taxon>
        <taxon>Gloeothece</taxon>
        <taxon>Gloeothece citriformis</taxon>
    </lineage>
</organism>
<dbReference type="OrthoDB" id="505288at2"/>
<keyword evidence="2" id="KW-1185">Reference proteome</keyword>
<gene>
    <name evidence="1" type="ordered locus">PCC7424_5430</name>
</gene>
<dbReference type="Proteomes" id="UP000002384">
    <property type="component" value="Plasmid pP742402"/>
</dbReference>
<keyword evidence="1" id="KW-0614">Plasmid</keyword>
<proteinExistence type="predicted"/>
<evidence type="ECO:0000313" key="2">
    <source>
        <dbReference type="Proteomes" id="UP000002384"/>
    </source>
</evidence>
<protein>
    <submittedName>
        <fullName evidence="1">Uncharacterized protein</fullName>
    </submittedName>
</protein>
<evidence type="ECO:0000313" key="1">
    <source>
        <dbReference type="EMBL" id="ACK74005.1"/>
    </source>
</evidence>
<accession>B7KMI3</accession>
<name>B7KMI3_GLOC7</name>
<dbReference type="EMBL" id="CP001293">
    <property type="protein sequence ID" value="ACK74005.1"/>
    <property type="molecule type" value="Genomic_DNA"/>
</dbReference>
<geneLocation type="plasmid" evidence="1 2">
    <name>pP742402</name>
</geneLocation>
<dbReference type="KEGG" id="cyc:PCC7424_5430"/>
<sequence length="286" mass="32917">MNDDSPAVNSKAVEVVGDDIPTPQEEEDLQRLEKIVECSFLDAGLALQEINTRKLYRFSHKTFEDYCRDRFGYLNRRHPYRLIEAALVVENLLKKCDQIGHKKIPMPNNEAQVRPLTQLDEEQQWEAWENAVTESKTKVPSAAFVKKSVEELKQRVREKANVPFPYKVNDVCKIIVKENPQLRGKSGHWGIIVEVMNFSANIQLADGIYQVKEENLEELSYTPDLRDKAKIICDRLYKLSQHELEKSSKVFIVELGASPLVVLSNLQEQILQLIEKNVDCKGNENH</sequence>
<dbReference type="AlphaFoldDB" id="B7KMI3"/>
<dbReference type="HOGENOM" id="CLU_065985_0_0_3"/>
<dbReference type="RefSeq" id="WP_012599512.1">
    <property type="nucleotide sequence ID" value="NC_011737.1"/>
</dbReference>
<reference evidence="2" key="1">
    <citation type="journal article" date="2011" name="MBio">
        <title>Novel metabolic attributes of the genus Cyanothece, comprising a group of unicellular nitrogen-fixing Cyanobacteria.</title>
        <authorList>
            <person name="Bandyopadhyay A."/>
            <person name="Elvitigala T."/>
            <person name="Welsh E."/>
            <person name="Stockel J."/>
            <person name="Liberton M."/>
            <person name="Min H."/>
            <person name="Sherman L.A."/>
            <person name="Pakrasi H.B."/>
        </authorList>
    </citation>
    <scope>NUCLEOTIDE SEQUENCE [LARGE SCALE GENOMIC DNA]</scope>
    <source>
        <strain evidence="2">PCC 7424</strain>
        <plasmid evidence="2">pP742402</plasmid>
    </source>
</reference>